<dbReference type="EnsemblPlants" id="KEH41838">
    <property type="protein sequence ID" value="KEH41838"/>
    <property type="gene ID" value="MTR_1g055185"/>
</dbReference>
<proteinExistence type="predicted"/>
<protein>
    <submittedName>
        <fullName evidence="1 2">Uncharacterized protein</fullName>
    </submittedName>
</protein>
<reference evidence="1 3" key="2">
    <citation type="journal article" date="2014" name="BMC Genomics">
        <title>An improved genome release (version Mt4.0) for the model legume Medicago truncatula.</title>
        <authorList>
            <person name="Tang H."/>
            <person name="Krishnakumar V."/>
            <person name="Bidwell S."/>
            <person name="Rosen B."/>
            <person name="Chan A."/>
            <person name="Zhou S."/>
            <person name="Gentzbittel L."/>
            <person name="Childs K.L."/>
            <person name="Yandell M."/>
            <person name="Gundlach H."/>
            <person name="Mayer K.F."/>
            <person name="Schwartz D.C."/>
            <person name="Town C.D."/>
        </authorList>
    </citation>
    <scope>GENOME REANNOTATION</scope>
    <source>
        <strain evidence="1">A17</strain>
        <strain evidence="2 3">cv. Jemalong A17</strain>
    </source>
</reference>
<organism evidence="1 3">
    <name type="scientific">Medicago truncatula</name>
    <name type="common">Barrel medic</name>
    <name type="synonym">Medicago tribuloides</name>
    <dbReference type="NCBI Taxonomy" id="3880"/>
    <lineage>
        <taxon>Eukaryota</taxon>
        <taxon>Viridiplantae</taxon>
        <taxon>Streptophyta</taxon>
        <taxon>Embryophyta</taxon>
        <taxon>Tracheophyta</taxon>
        <taxon>Spermatophyta</taxon>
        <taxon>Magnoliopsida</taxon>
        <taxon>eudicotyledons</taxon>
        <taxon>Gunneridae</taxon>
        <taxon>Pentapetalae</taxon>
        <taxon>rosids</taxon>
        <taxon>fabids</taxon>
        <taxon>Fabales</taxon>
        <taxon>Fabaceae</taxon>
        <taxon>Papilionoideae</taxon>
        <taxon>50 kb inversion clade</taxon>
        <taxon>NPAAA clade</taxon>
        <taxon>Hologalegina</taxon>
        <taxon>IRL clade</taxon>
        <taxon>Trifolieae</taxon>
        <taxon>Medicago</taxon>
    </lineage>
</organism>
<evidence type="ECO:0000313" key="3">
    <source>
        <dbReference type="Proteomes" id="UP000002051"/>
    </source>
</evidence>
<reference evidence="2" key="3">
    <citation type="submission" date="2015-04" db="UniProtKB">
        <authorList>
            <consortium name="EnsemblPlants"/>
        </authorList>
    </citation>
    <scope>IDENTIFICATION</scope>
    <source>
        <strain evidence="2">cv. Jemalong A17</strain>
    </source>
</reference>
<name>A0A072VK94_MEDTR</name>
<evidence type="ECO:0000313" key="1">
    <source>
        <dbReference type="EMBL" id="KEH41838.1"/>
    </source>
</evidence>
<accession>A0A072VK94</accession>
<keyword evidence="3" id="KW-1185">Reference proteome</keyword>
<evidence type="ECO:0000313" key="2">
    <source>
        <dbReference type="EnsemblPlants" id="KEH41838"/>
    </source>
</evidence>
<reference evidence="1 3" key="1">
    <citation type="journal article" date="2011" name="Nature">
        <title>The Medicago genome provides insight into the evolution of rhizobial symbioses.</title>
        <authorList>
            <person name="Young N.D."/>
            <person name="Debelle F."/>
            <person name="Oldroyd G.E."/>
            <person name="Geurts R."/>
            <person name="Cannon S.B."/>
            <person name="Udvardi M.K."/>
            <person name="Benedito V.A."/>
            <person name="Mayer K.F."/>
            <person name="Gouzy J."/>
            <person name="Schoof H."/>
            <person name="Van de Peer Y."/>
            <person name="Proost S."/>
            <person name="Cook D.R."/>
            <person name="Meyers B.C."/>
            <person name="Spannagl M."/>
            <person name="Cheung F."/>
            <person name="De Mita S."/>
            <person name="Krishnakumar V."/>
            <person name="Gundlach H."/>
            <person name="Zhou S."/>
            <person name="Mudge J."/>
            <person name="Bharti A.K."/>
            <person name="Murray J.D."/>
            <person name="Naoumkina M.A."/>
            <person name="Rosen B."/>
            <person name="Silverstein K.A."/>
            <person name="Tang H."/>
            <person name="Rombauts S."/>
            <person name="Zhao P.X."/>
            <person name="Zhou P."/>
            <person name="Barbe V."/>
            <person name="Bardou P."/>
            <person name="Bechner M."/>
            <person name="Bellec A."/>
            <person name="Berger A."/>
            <person name="Berges H."/>
            <person name="Bidwell S."/>
            <person name="Bisseling T."/>
            <person name="Choisne N."/>
            <person name="Couloux A."/>
            <person name="Denny R."/>
            <person name="Deshpande S."/>
            <person name="Dai X."/>
            <person name="Doyle J.J."/>
            <person name="Dudez A.M."/>
            <person name="Farmer A.D."/>
            <person name="Fouteau S."/>
            <person name="Franken C."/>
            <person name="Gibelin C."/>
            <person name="Gish J."/>
            <person name="Goldstein S."/>
            <person name="Gonzalez A.J."/>
            <person name="Green P.J."/>
            <person name="Hallab A."/>
            <person name="Hartog M."/>
            <person name="Hua A."/>
            <person name="Humphray S.J."/>
            <person name="Jeong D.H."/>
            <person name="Jing Y."/>
            <person name="Jocker A."/>
            <person name="Kenton S.M."/>
            <person name="Kim D.J."/>
            <person name="Klee K."/>
            <person name="Lai H."/>
            <person name="Lang C."/>
            <person name="Lin S."/>
            <person name="Macmil S.L."/>
            <person name="Magdelenat G."/>
            <person name="Matthews L."/>
            <person name="McCorrison J."/>
            <person name="Monaghan E.L."/>
            <person name="Mun J.H."/>
            <person name="Najar F.Z."/>
            <person name="Nicholson C."/>
            <person name="Noirot C."/>
            <person name="O'Bleness M."/>
            <person name="Paule C.R."/>
            <person name="Poulain J."/>
            <person name="Prion F."/>
            <person name="Qin B."/>
            <person name="Qu C."/>
            <person name="Retzel E.F."/>
            <person name="Riddle C."/>
            <person name="Sallet E."/>
            <person name="Samain S."/>
            <person name="Samson N."/>
            <person name="Sanders I."/>
            <person name="Saurat O."/>
            <person name="Scarpelli C."/>
            <person name="Schiex T."/>
            <person name="Segurens B."/>
            <person name="Severin A.J."/>
            <person name="Sherrier D.J."/>
            <person name="Shi R."/>
            <person name="Sims S."/>
            <person name="Singer S.R."/>
            <person name="Sinharoy S."/>
            <person name="Sterck L."/>
            <person name="Viollet A."/>
            <person name="Wang B.B."/>
            <person name="Wang K."/>
            <person name="Wang M."/>
            <person name="Wang X."/>
            <person name="Warfsmann J."/>
            <person name="Weissenbach J."/>
            <person name="White D.D."/>
            <person name="White J.D."/>
            <person name="Wiley G.B."/>
            <person name="Wincker P."/>
            <person name="Xing Y."/>
            <person name="Yang L."/>
            <person name="Yao Z."/>
            <person name="Ying F."/>
            <person name="Zhai J."/>
            <person name="Zhou L."/>
            <person name="Zuber A."/>
            <person name="Denarie J."/>
            <person name="Dixon R.A."/>
            <person name="May G.D."/>
            <person name="Schwartz D.C."/>
            <person name="Rogers J."/>
            <person name="Quetier F."/>
            <person name="Town C.D."/>
            <person name="Roe B.A."/>
        </authorList>
    </citation>
    <scope>NUCLEOTIDE SEQUENCE [LARGE SCALE GENOMIC DNA]</scope>
    <source>
        <strain evidence="1">A17</strain>
        <strain evidence="2 3">cv. Jemalong A17</strain>
    </source>
</reference>
<gene>
    <name evidence="1" type="ordered locus">MTR_1g055185</name>
</gene>
<dbReference type="HOGENOM" id="CLU_1095676_0_0_1"/>
<dbReference type="AlphaFoldDB" id="A0A072VK94"/>
<dbReference type="Proteomes" id="UP000002051">
    <property type="component" value="Unassembled WGS sequence"/>
</dbReference>
<sequence>MFRSFSRIVYFHMVSESSYNPRTWQLIVASLLQRNIKSCLILRDLKKDKALIVIQGIVIKKFFTTFGVQDFVVEINEDVSKKTKSWKQGTRQELIQTSHAQVISVDAGCFSDGYTASGCVFNDYTGVTTFSACKKEQMTDEPTIAEALGIRWYCKTLMNVFSKVSVNFIGRDLNVLAHRLVGYDMQVGNKSWLGYPLPLNDVIVSCNASTVITMINHAIGASGVVTKECNLDDIDHGWLLALNESVQALMAISN</sequence>
<dbReference type="EMBL" id="CM001217">
    <property type="protein sequence ID" value="KEH41838.1"/>
    <property type="molecule type" value="Genomic_DNA"/>
</dbReference>